<sequence length="85" mass="9183">MHSGAHGTVTNVRFVNWEVDAQPAHDKNLHNEIAGWGSNGHVTNWHFVNFKIGGHCITNANQADFRIDAHTTSGIDFTCGSGVVG</sequence>
<dbReference type="AlphaFoldDB" id="A0ABD0M780"/>
<comment type="caution">
    <text evidence="1">The sequence shown here is derived from an EMBL/GenBank/DDBJ whole genome shotgun (WGS) entry which is preliminary data.</text>
</comment>
<dbReference type="EMBL" id="JACVVK020000004">
    <property type="protein sequence ID" value="KAK7507343.1"/>
    <property type="molecule type" value="Genomic_DNA"/>
</dbReference>
<gene>
    <name evidence="1" type="ORF">BaRGS_00001278</name>
</gene>
<keyword evidence="2" id="KW-1185">Reference proteome</keyword>
<dbReference type="Gene3D" id="2.160.20.10">
    <property type="entry name" value="Single-stranded right-handed beta-helix, Pectin lyase-like"/>
    <property type="match status" value="1"/>
</dbReference>
<dbReference type="Proteomes" id="UP001519460">
    <property type="component" value="Unassembled WGS sequence"/>
</dbReference>
<name>A0ABD0M780_9CAEN</name>
<organism evidence="1 2">
    <name type="scientific">Batillaria attramentaria</name>
    <dbReference type="NCBI Taxonomy" id="370345"/>
    <lineage>
        <taxon>Eukaryota</taxon>
        <taxon>Metazoa</taxon>
        <taxon>Spiralia</taxon>
        <taxon>Lophotrochozoa</taxon>
        <taxon>Mollusca</taxon>
        <taxon>Gastropoda</taxon>
        <taxon>Caenogastropoda</taxon>
        <taxon>Sorbeoconcha</taxon>
        <taxon>Cerithioidea</taxon>
        <taxon>Batillariidae</taxon>
        <taxon>Batillaria</taxon>
    </lineage>
</organism>
<evidence type="ECO:0000313" key="2">
    <source>
        <dbReference type="Proteomes" id="UP001519460"/>
    </source>
</evidence>
<accession>A0ABD0M780</accession>
<reference evidence="1 2" key="1">
    <citation type="journal article" date="2023" name="Sci. Data">
        <title>Genome assembly of the Korean intertidal mud-creeper Batillaria attramentaria.</title>
        <authorList>
            <person name="Patra A.K."/>
            <person name="Ho P.T."/>
            <person name="Jun S."/>
            <person name="Lee S.J."/>
            <person name="Kim Y."/>
            <person name="Won Y.J."/>
        </authorList>
    </citation>
    <scope>NUCLEOTIDE SEQUENCE [LARGE SCALE GENOMIC DNA]</scope>
    <source>
        <strain evidence="1">Wonlab-2016</strain>
    </source>
</reference>
<evidence type="ECO:0000313" key="1">
    <source>
        <dbReference type="EMBL" id="KAK7507343.1"/>
    </source>
</evidence>
<protein>
    <submittedName>
        <fullName evidence="1">Uncharacterized protein</fullName>
    </submittedName>
</protein>
<proteinExistence type="predicted"/>
<dbReference type="InterPro" id="IPR012334">
    <property type="entry name" value="Pectin_lyas_fold"/>
</dbReference>